<evidence type="ECO:0000313" key="4">
    <source>
        <dbReference type="Proteomes" id="UP001197114"/>
    </source>
</evidence>
<feature type="compositionally biased region" description="Polar residues" evidence="1">
    <location>
        <begin position="92"/>
        <end position="101"/>
    </location>
</feature>
<accession>A0ABS6YHP8</accession>
<comment type="caution">
    <text evidence="3">The sequence shown here is derived from an EMBL/GenBank/DDBJ whole genome shotgun (WGS) entry which is preliminary data.</text>
</comment>
<keyword evidence="2" id="KW-1133">Transmembrane helix</keyword>
<evidence type="ECO:0000256" key="2">
    <source>
        <dbReference type="SAM" id="Phobius"/>
    </source>
</evidence>
<keyword evidence="2" id="KW-0812">Transmembrane</keyword>
<sequence>MKSMEWELAISHTAALLMWTAGIVVVAVLLGAFFWGQRVRAREARPPRPDEQPKMPEGGPVREIREYRDPDDVSSEDGHRLTPHELKGGYGQSSTHPSPSQDPADHRKGDGGSFGSGGLGS</sequence>
<organism evidence="3 4">
    <name type="scientific">Streptomyces anatolicus</name>
    <dbReference type="NCBI Taxonomy" id="2675858"/>
    <lineage>
        <taxon>Bacteria</taxon>
        <taxon>Bacillati</taxon>
        <taxon>Actinomycetota</taxon>
        <taxon>Actinomycetes</taxon>
        <taxon>Kitasatosporales</taxon>
        <taxon>Streptomycetaceae</taxon>
        <taxon>Streptomyces</taxon>
    </lineage>
</organism>
<feature type="compositionally biased region" description="Basic and acidic residues" evidence="1">
    <location>
        <begin position="41"/>
        <end position="87"/>
    </location>
</feature>
<evidence type="ECO:0000256" key="1">
    <source>
        <dbReference type="SAM" id="MobiDB-lite"/>
    </source>
</evidence>
<dbReference type="InterPro" id="IPR045513">
    <property type="entry name" value="DUF6479"/>
</dbReference>
<keyword evidence="2" id="KW-0472">Membrane</keyword>
<reference evidence="3 4" key="1">
    <citation type="submission" date="2019-11" db="EMBL/GenBank/DDBJ databases">
        <authorList>
            <person name="Ay H."/>
        </authorList>
    </citation>
    <scope>NUCLEOTIDE SEQUENCE [LARGE SCALE GENOMIC DNA]</scope>
    <source>
        <strain evidence="3 4">BG9H</strain>
    </source>
</reference>
<feature type="transmembrane region" description="Helical" evidence="2">
    <location>
        <begin position="12"/>
        <end position="35"/>
    </location>
</feature>
<evidence type="ECO:0000313" key="3">
    <source>
        <dbReference type="EMBL" id="MBW5420609.1"/>
    </source>
</evidence>
<name>A0ABS6YHP8_9ACTN</name>
<dbReference type="Proteomes" id="UP001197114">
    <property type="component" value="Unassembled WGS sequence"/>
</dbReference>
<dbReference type="EMBL" id="WMBF01000015">
    <property type="protein sequence ID" value="MBW5420609.1"/>
    <property type="molecule type" value="Genomic_DNA"/>
</dbReference>
<evidence type="ECO:0008006" key="5">
    <source>
        <dbReference type="Google" id="ProtNLM"/>
    </source>
</evidence>
<feature type="compositionally biased region" description="Gly residues" evidence="1">
    <location>
        <begin position="111"/>
        <end position="121"/>
    </location>
</feature>
<proteinExistence type="predicted"/>
<gene>
    <name evidence="3" type="ORF">GKQ77_03365</name>
</gene>
<keyword evidence="4" id="KW-1185">Reference proteome</keyword>
<feature type="region of interest" description="Disordered" evidence="1">
    <location>
        <begin position="41"/>
        <end position="121"/>
    </location>
</feature>
<dbReference type="Pfam" id="PF20087">
    <property type="entry name" value="DUF6479"/>
    <property type="match status" value="1"/>
</dbReference>
<protein>
    <recommendedName>
        <fullName evidence="5">Secreted protein</fullName>
    </recommendedName>
</protein>